<gene>
    <name evidence="1" type="ORF">AF80_00685</name>
</gene>
<evidence type="ECO:0000313" key="2">
    <source>
        <dbReference type="Proteomes" id="UP000035154"/>
    </source>
</evidence>
<dbReference type="AlphaFoldDB" id="A0A0G9KYK8"/>
<proteinExistence type="predicted"/>
<accession>A0A0G9KYK8</accession>
<reference evidence="1 2" key="1">
    <citation type="submission" date="2014-01" db="EMBL/GenBank/DDBJ databases">
        <title>Development of a Comparative Genomic Fingerprinting Assay for High Resolution Genotyping of Arcobacter butzleri.</title>
        <authorList>
            <person name="Webb A.L."/>
            <person name="Inglis G.D."/>
            <person name="Kruczkiewicz P."/>
            <person name="Selinger L.B."/>
            <person name="Taboada E.N."/>
        </authorList>
    </citation>
    <scope>NUCLEOTIDE SEQUENCE [LARGE SCALE GENOMIC DNA]</scope>
    <source>
        <strain evidence="1 2">L355</strain>
    </source>
</reference>
<dbReference type="EMBL" id="JAIW01000008">
    <property type="protein sequence ID" value="KLE11611.1"/>
    <property type="molecule type" value="Genomic_DNA"/>
</dbReference>
<sequence length="82" mass="9578">MHTIKLNIPDNLYPKLINSKIDIQLEFEEFLNDLFDDGYPSISKEEAQKRVSESVLAYKKGELQTVPYEDGMDKIDNWLKTI</sequence>
<name>A0A0G9KYK8_9BACT</name>
<dbReference type="RefSeq" id="WP_046997677.1">
    <property type="nucleotide sequence ID" value="NZ_JAIW01000008.1"/>
</dbReference>
<comment type="caution">
    <text evidence="1">The sequence shown here is derived from an EMBL/GenBank/DDBJ whole genome shotgun (WGS) entry which is preliminary data.</text>
</comment>
<dbReference type="Proteomes" id="UP000035154">
    <property type="component" value="Unassembled WGS sequence"/>
</dbReference>
<dbReference type="PATRIC" id="fig|1447263.3.peg.129"/>
<organism evidence="1 2">
    <name type="scientific">Aliarcobacter butzleri L355</name>
    <dbReference type="NCBI Taxonomy" id="1447263"/>
    <lineage>
        <taxon>Bacteria</taxon>
        <taxon>Pseudomonadati</taxon>
        <taxon>Campylobacterota</taxon>
        <taxon>Epsilonproteobacteria</taxon>
        <taxon>Campylobacterales</taxon>
        <taxon>Arcobacteraceae</taxon>
        <taxon>Aliarcobacter</taxon>
    </lineage>
</organism>
<protein>
    <submittedName>
        <fullName evidence="1">Uncharacterized protein</fullName>
    </submittedName>
</protein>
<evidence type="ECO:0000313" key="1">
    <source>
        <dbReference type="EMBL" id="KLE11611.1"/>
    </source>
</evidence>